<accession>A0ACB9B9G7</accession>
<dbReference type="EMBL" id="CM042040">
    <property type="protein sequence ID" value="KAI3717340.1"/>
    <property type="molecule type" value="Genomic_DNA"/>
</dbReference>
<name>A0ACB9B9G7_9ASTR</name>
<reference evidence="1 2" key="2">
    <citation type="journal article" date="2022" name="Mol. Ecol. Resour.">
        <title>The genomes of chicory, endive, great burdock and yacon provide insights into Asteraceae paleo-polyploidization history and plant inulin production.</title>
        <authorList>
            <person name="Fan W."/>
            <person name="Wang S."/>
            <person name="Wang H."/>
            <person name="Wang A."/>
            <person name="Jiang F."/>
            <person name="Liu H."/>
            <person name="Zhao H."/>
            <person name="Xu D."/>
            <person name="Zhang Y."/>
        </authorList>
    </citation>
    <scope>NUCLEOTIDE SEQUENCE [LARGE SCALE GENOMIC DNA]</scope>
    <source>
        <strain evidence="2">cv. Yunnan</strain>
        <tissue evidence="1">Leaves</tissue>
    </source>
</reference>
<gene>
    <name evidence="1" type="ORF">L1987_68902</name>
</gene>
<organism evidence="1 2">
    <name type="scientific">Smallanthus sonchifolius</name>
    <dbReference type="NCBI Taxonomy" id="185202"/>
    <lineage>
        <taxon>Eukaryota</taxon>
        <taxon>Viridiplantae</taxon>
        <taxon>Streptophyta</taxon>
        <taxon>Embryophyta</taxon>
        <taxon>Tracheophyta</taxon>
        <taxon>Spermatophyta</taxon>
        <taxon>Magnoliopsida</taxon>
        <taxon>eudicotyledons</taxon>
        <taxon>Gunneridae</taxon>
        <taxon>Pentapetalae</taxon>
        <taxon>asterids</taxon>
        <taxon>campanulids</taxon>
        <taxon>Asterales</taxon>
        <taxon>Asteraceae</taxon>
        <taxon>Asteroideae</taxon>
        <taxon>Heliantheae alliance</taxon>
        <taxon>Millerieae</taxon>
        <taxon>Smallanthus</taxon>
    </lineage>
</organism>
<sequence>MAVDDSIQPGMEEVQQSPPKVVEETQVIGGRNPDLENERVIMNGENQEIPVQLTNKVREPNDSPRNLEGVVKVNGGPLVWNESGESSANLSQFLVDNTINGPLTGNKHGPGVQQEMDHQASGVKRKRTDLKKYRSNTLKPSKSLSKKVLSDLNLSNEGGLRKKRLRGIRLRNKPGNKGAVKIGDQIEDLDVGDDDLLMSEEWSEGSDEESISENPFLDTAKEIDETIKVGKGVGVELDGFEDRVTNLVTGLAIQSGSR</sequence>
<comment type="caution">
    <text evidence="1">The sequence shown here is derived from an EMBL/GenBank/DDBJ whole genome shotgun (WGS) entry which is preliminary data.</text>
</comment>
<keyword evidence="2" id="KW-1185">Reference proteome</keyword>
<evidence type="ECO:0000313" key="1">
    <source>
        <dbReference type="EMBL" id="KAI3717340.1"/>
    </source>
</evidence>
<reference evidence="2" key="1">
    <citation type="journal article" date="2022" name="Mol. Ecol. Resour.">
        <title>The genomes of chicory, endive, great burdock and yacon provide insights into Asteraceae palaeo-polyploidization history and plant inulin production.</title>
        <authorList>
            <person name="Fan W."/>
            <person name="Wang S."/>
            <person name="Wang H."/>
            <person name="Wang A."/>
            <person name="Jiang F."/>
            <person name="Liu H."/>
            <person name="Zhao H."/>
            <person name="Xu D."/>
            <person name="Zhang Y."/>
        </authorList>
    </citation>
    <scope>NUCLEOTIDE SEQUENCE [LARGE SCALE GENOMIC DNA]</scope>
    <source>
        <strain evidence="2">cv. Yunnan</strain>
    </source>
</reference>
<proteinExistence type="predicted"/>
<dbReference type="Proteomes" id="UP001056120">
    <property type="component" value="Linkage Group LG23"/>
</dbReference>
<evidence type="ECO:0000313" key="2">
    <source>
        <dbReference type="Proteomes" id="UP001056120"/>
    </source>
</evidence>
<protein>
    <submittedName>
        <fullName evidence="1">Uncharacterized protein</fullName>
    </submittedName>
</protein>